<protein>
    <submittedName>
        <fullName evidence="2">Molybdopterin-binding protein</fullName>
    </submittedName>
</protein>
<dbReference type="AlphaFoldDB" id="A0A2A5B7N1"/>
<evidence type="ECO:0000313" key="2">
    <source>
        <dbReference type="EMBL" id="PCJ27485.1"/>
    </source>
</evidence>
<dbReference type="PANTHER" id="PTHR43032:SF2">
    <property type="entry name" value="BLL0505 PROTEIN"/>
    <property type="match status" value="1"/>
</dbReference>
<dbReference type="Gene3D" id="3.90.420.10">
    <property type="entry name" value="Oxidoreductase, molybdopterin-binding domain"/>
    <property type="match status" value="1"/>
</dbReference>
<dbReference type="Pfam" id="PF00174">
    <property type="entry name" value="Oxidored_molyb"/>
    <property type="match status" value="1"/>
</dbReference>
<name>A0A2A5B7N1_9GAMM</name>
<reference evidence="3" key="1">
    <citation type="submission" date="2017-08" db="EMBL/GenBank/DDBJ databases">
        <title>A dynamic microbial community with high functional redundancy inhabits the cold, oxic subseafloor aquifer.</title>
        <authorList>
            <person name="Tully B.J."/>
            <person name="Wheat C.G."/>
            <person name="Glazer B.T."/>
            <person name="Huber J.A."/>
        </authorList>
    </citation>
    <scope>NUCLEOTIDE SEQUENCE [LARGE SCALE GENOMIC DNA]</scope>
</reference>
<dbReference type="Proteomes" id="UP000218327">
    <property type="component" value="Unassembled WGS sequence"/>
</dbReference>
<dbReference type="InterPro" id="IPR036374">
    <property type="entry name" value="OxRdtase_Mopterin-bd_sf"/>
</dbReference>
<dbReference type="EMBL" id="NVVJ01000006">
    <property type="protein sequence ID" value="PCJ27485.1"/>
    <property type="molecule type" value="Genomic_DNA"/>
</dbReference>
<feature type="domain" description="Oxidoreductase molybdopterin-binding" evidence="1">
    <location>
        <begin position="91"/>
        <end position="231"/>
    </location>
</feature>
<dbReference type="SUPFAM" id="SSF56524">
    <property type="entry name" value="Oxidoreductase molybdopterin-binding domain"/>
    <property type="match status" value="1"/>
</dbReference>
<sequence length="255" mass="28415">MNKLLNRRQILRGILLSTAIGGTVLASRRYIGPVRDIYDLTDSLNYNLHNFLLSNQPLVREFDKADVSVNFPTSGTVLPKDDDYQRFLGNDFADWSLSIDGLVENSLSLSLADLKNMKAQTQTTLHTCDEGWSAIGEWTGVPLASLLTLAGLKPGAKYIVFHCMDTFGSNQQRYYESIDLFSANHPQTILAYGLNGESLPVKNGAPLRLRVETQIGYKHAKYVGRVEVVDSLQNIGSGRGGWWEDYDHAPWYAGL</sequence>
<evidence type="ECO:0000259" key="1">
    <source>
        <dbReference type="Pfam" id="PF00174"/>
    </source>
</evidence>
<proteinExistence type="predicted"/>
<evidence type="ECO:0000313" key="3">
    <source>
        <dbReference type="Proteomes" id="UP000218327"/>
    </source>
</evidence>
<organism evidence="2 3">
    <name type="scientific">SAR86 cluster bacterium</name>
    <dbReference type="NCBI Taxonomy" id="2030880"/>
    <lineage>
        <taxon>Bacteria</taxon>
        <taxon>Pseudomonadati</taxon>
        <taxon>Pseudomonadota</taxon>
        <taxon>Gammaproteobacteria</taxon>
        <taxon>SAR86 cluster</taxon>
    </lineage>
</organism>
<dbReference type="PANTHER" id="PTHR43032">
    <property type="entry name" value="PROTEIN-METHIONINE-SULFOXIDE REDUCTASE"/>
    <property type="match status" value="1"/>
</dbReference>
<dbReference type="InterPro" id="IPR000572">
    <property type="entry name" value="OxRdtase_Mopterin-bd_dom"/>
</dbReference>
<accession>A0A2A5B7N1</accession>
<comment type="caution">
    <text evidence="2">The sequence shown here is derived from an EMBL/GenBank/DDBJ whole genome shotgun (WGS) entry which is preliminary data.</text>
</comment>
<gene>
    <name evidence="2" type="ORF">COA96_03015</name>
</gene>